<evidence type="ECO:0000313" key="2">
    <source>
        <dbReference type="EMBL" id="CAA9550095.1"/>
    </source>
</evidence>
<dbReference type="AlphaFoldDB" id="A0A6J4UI35"/>
<reference evidence="2" key="1">
    <citation type="submission" date="2020-02" db="EMBL/GenBank/DDBJ databases">
        <authorList>
            <person name="Meier V. D."/>
        </authorList>
    </citation>
    <scope>NUCLEOTIDE SEQUENCE</scope>
    <source>
        <strain evidence="2">AVDCRST_MAG18</strain>
    </source>
</reference>
<dbReference type="EMBL" id="CADCWN010000015">
    <property type="protein sequence ID" value="CAA9550095.1"/>
    <property type="molecule type" value="Genomic_DNA"/>
</dbReference>
<feature type="signal peptide" evidence="1">
    <location>
        <begin position="1"/>
        <end position="22"/>
    </location>
</feature>
<evidence type="ECO:0008006" key="3">
    <source>
        <dbReference type="Google" id="ProtNLM"/>
    </source>
</evidence>
<name>A0A6J4UI35_9BACT</name>
<gene>
    <name evidence="2" type="ORF">AVDCRST_MAG18-244</name>
</gene>
<keyword evidence="1" id="KW-0732">Signal</keyword>
<protein>
    <recommendedName>
        <fullName evidence="3">Lipoprotein</fullName>
    </recommendedName>
</protein>
<organism evidence="2">
    <name type="scientific">uncultured Thermomicrobiales bacterium</name>
    <dbReference type="NCBI Taxonomy" id="1645740"/>
    <lineage>
        <taxon>Bacteria</taxon>
        <taxon>Pseudomonadati</taxon>
        <taxon>Thermomicrobiota</taxon>
        <taxon>Thermomicrobia</taxon>
        <taxon>Thermomicrobiales</taxon>
        <taxon>environmental samples</taxon>
    </lineage>
</organism>
<evidence type="ECO:0000256" key="1">
    <source>
        <dbReference type="SAM" id="SignalP"/>
    </source>
</evidence>
<sequence length="262" mass="26028">MLRHLKIVSASCCAGLVACALAACAPLGETAPTATVLPIARVVTSPTQAATASPITPPTTATVAPPTVTPPAPMATVVPTATATIAPTTIPTTVPPAPTVPSSLAPTATLLVPPTGAPATTATEPRGLCTLTLPVDFVATGGGAYTDANGRVTVTLAGLTAEPDDTLDDVALPYVGTASATIADYRQAQATKGADSLRIDFTGRLAQPGTGTLFLRQFGTTVCALSFFVAGGAEIAYEPTLAQLLASLRATGAVGARPIKVS</sequence>
<proteinExistence type="predicted"/>
<accession>A0A6J4UI35</accession>
<feature type="chain" id="PRO_5027070520" description="Lipoprotein" evidence="1">
    <location>
        <begin position="23"/>
        <end position="262"/>
    </location>
</feature>
<dbReference type="PROSITE" id="PS51257">
    <property type="entry name" value="PROKAR_LIPOPROTEIN"/>
    <property type="match status" value="1"/>
</dbReference>